<dbReference type="PhylomeDB" id="A0A061B006"/>
<accession>A0A061B006</accession>
<dbReference type="InterPro" id="IPR001012">
    <property type="entry name" value="UBX_dom"/>
</dbReference>
<dbReference type="SUPFAM" id="SSF52833">
    <property type="entry name" value="Thioredoxin-like"/>
    <property type="match status" value="1"/>
</dbReference>
<dbReference type="Pfam" id="PF13899">
    <property type="entry name" value="Thioredoxin_7"/>
    <property type="match status" value="1"/>
</dbReference>
<dbReference type="InterPro" id="IPR050730">
    <property type="entry name" value="UBX_domain-protein"/>
</dbReference>
<dbReference type="Gene3D" id="3.10.20.90">
    <property type="entry name" value="Phosphatidylinositol 3-kinase Catalytic Subunit, Chain A, domain 1"/>
    <property type="match status" value="1"/>
</dbReference>
<dbReference type="GO" id="GO:0043161">
    <property type="term" value="P:proteasome-mediated ubiquitin-dependent protein catabolic process"/>
    <property type="evidence" value="ECO:0007669"/>
    <property type="project" value="TreeGrafter"/>
</dbReference>
<dbReference type="EMBL" id="LK052896">
    <property type="protein sequence ID" value="CDR43124.1"/>
    <property type="molecule type" value="Genomic_DNA"/>
</dbReference>
<dbReference type="InterPro" id="IPR006577">
    <property type="entry name" value="UAS"/>
</dbReference>
<dbReference type="OrthoDB" id="270602at2759"/>
<dbReference type="Gene3D" id="1.10.8.10">
    <property type="entry name" value="DNA helicase RuvA subunit, C-terminal domain"/>
    <property type="match status" value="1"/>
</dbReference>
<evidence type="ECO:0000256" key="1">
    <source>
        <dbReference type="SAM" id="MobiDB-lite"/>
    </source>
</evidence>
<dbReference type="InterPro" id="IPR029071">
    <property type="entry name" value="Ubiquitin-like_domsf"/>
</dbReference>
<dbReference type="Gene3D" id="3.40.30.10">
    <property type="entry name" value="Glutaredoxin"/>
    <property type="match status" value="1"/>
</dbReference>
<dbReference type="GO" id="GO:0005634">
    <property type="term" value="C:nucleus"/>
    <property type="evidence" value="ECO:0007669"/>
    <property type="project" value="TreeGrafter"/>
</dbReference>
<dbReference type="VEuPathDB" id="FungiDB:BON22_2830"/>
<dbReference type="PROSITE" id="PS50033">
    <property type="entry name" value="UBX"/>
    <property type="match status" value="1"/>
</dbReference>
<dbReference type="Pfam" id="PF14555">
    <property type="entry name" value="UBA_4"/>
    <property type="match status" value="1"/>
</dbReference>
<dbReference type="PANTHER" id="PTHR23322:SF6">
    <property type="entry name" value="UBX DOMAIN-CONTAINING PROTEIN 7"/>
    <property type="match status" value="1"/>
</dbReference>
<dbReference type="InterPro" id="IPR036249">
    <property type="entry name" value="Thioredoxin-like_sf"/>
</dbReference>
<dbReference type="PANTHER" id="PTHR23322">
    <property type="entry name" value="FAS-ASSOCIATED PROTEIN"/>
    <property type="match status" value="1"/>
</dbReference>
<gene>
    <name evidence="3" type="ORF">CYFA0S_11e00496g</name>
</gene>
<evidence type="ECO:0000259" key="2">
    <source>
        <dbReference type="PROSITE" id="PS50033"/>
    </source>
</evidence>
<name>A0A061B006_CYBFA</name>
<dbReference type="SMART" id="SM00594">
    <property type="entry name" value="UAS"/>
    <property type="match status" value="1"/>
</dbReference>
<dbReference type="CDD" id="cd02958">
    <property type="entry name" value="UAS"/>
    <property type="match status" value="1"/>
</dbReference>
<dbReference type="AlphaFoldDB" id="A0A061B006"/>
<dbReference type="SMART" id="SM00166">
    <property type="entry name" value="UBX"/>
    <property type="match status" value="1"/>
</dbReference>
<reference evidence="3" key="1">
    <citation type="journal article" date="2014" name="Genome Announc.">
        <title>Genome sequence of the yeast Cyberlindnera fabianii (Hansenula fabianii).</title>
        <authorList>
            <person name="Freel K.C."/>
            <person name="Sarilar V."/>
            <person name="Neuveglise C."/>
            <person name="Devillers H."/>
            <person name="Friedrich A."/>
            <person name="Schacherer J."/>
        </authorList>
    </citation>
    <scope>NUCLEOTIDE SEQUENCE</scope>
    <source>
        <strain evidence="3">YJS4271</strain>
    </source>
</reference>
<feature type="domain" description="UBX" evidence="2">
    <location>
        <begin position="402"/>
        <end position="479"/>
    </location>
</feature>
<proteinExistence type="predicted"/>
<feature type="compositionally biased region" description="Acidic residues" evidence="1">
    <location>
        <begin position="331"/>
        <end position="356"/>
    </location>
</feature>
<dbReference type="GO" id="GO:0043130">
    <property type="term" value="F:ubiquitin binding"/>
    <property type="evidence" value="ECO:0007669"/>
    <property type="project" value="TreeGrafter"/>
</dbReference>
<sequence>MSDNAVTFMAITGCEDSAMAENFLEMAGSDVETAISLYYEHGPNLGGGANNDNSRAQNNQTTEEDDIAMAERLQQEAYQAQEPRAADAATHERLVGDVFPGTWGGIGGSFNPLHNTEDLIYGRQQRGIFNQRDDMFASLSGSDDETGDEFAGMTEGQRKLALLFRPPFDIMEKVDLETAKRKANLTKKWVLVNIQDSGDFQCQTLNRDFWKSSTVKELVREHFVFVQYQKDSMSGTEYMNFYPFEKFPHIAIIDPITGERTKQWEGVPKVSKWCDEVYDFLNNFSVDPSAANPVVEHKPHVDPNSLSEEKQLEYAIKQSLGKTAEDAVNLDSDEDVDNDDDDDDDDDVDDDDDSLEILETGDSSGPIVIDDADEKAFSAPPKKLTEEQIIASIKPVEHPESTNATTTRIQIRLGDGTRVVRKFDSESPVRVIYEAVKHQFADKVGSKLFTLASQRENLIDKLNLTISDAGLKNASILMDIQEPEDDE</sequence>
<dbReference type="Pfam" id="PF00789">
    <property type="entry name" value="UBX"/>
    <property type="match status" value="1"/>
</dbReference>
<dbReference type="SUPFAM" id="SSF54236">
    <property type="entry name" value="Ubiquitin-like"/>
    <property type="match status" value="1"/>
</dbReference>
<evidence type="ECO:0000313" key="3">
    <source>
        <dbReference type="EMBL" id="CDR43124.1"/>
    </source>
</evidence>
<feature type="region of interest" description="Disordered" evidence="1">
    <location>
        <begin position="323"/>
        <end position="369"/>
    </location>
</feature>
<organism evidence="3">
    <name type="scientific">Cyberlindnera fabianii</name>
    <name type="common">Yeast</name>
    <name type="synonym">Hansenula fabianii</name>
    <dbReference type="NCBI Taxonomy" id="36022"/>
    <lineage>
        <taxon>Eukaryota</taxon>
        <taxon>Fungi</taxon>
        <taxon>Dikarya</taxon>
        <taxon>Ascomycota</taxon>
        <taxon>Saccharomycotina</taxon>
        <taxon>Saccharomycetes</taxon>
        <taxon>Phaffomycetales</taxon>
        <taxon>Phaffomycetaceae</taxon>
        <taxon>Cyberlindnera</taxon>
    </lineage>
</organism>
<protein>
    <submittedName>
        <fullName evidence="3">CYFA0S11e00496g1_1</fullName>
    </submittedName>
</protein>